<keyword evidence="2" id="KW-1185">Reference proteome</keyword>
<reference evidence="1 2" key="1">
    <citation type="journal article" date="2016" name="Sci. Rep.">
        <title>Metabolic traits of an uncultured archaeal lineage -MSBL1- from brine pools of the Red Sea.</title>
        <authorList>
            <person name="Mwirichia R."/>
            <person name="Alam I."/>
            <person name="Rashid M."/>
            <person name="Vinu M."/>
            <person name="Ba-Alawi W."/>
            <person name="Anthony Kamau A."/>
            <person name="Kamanda Ngugi D."/>
            <person name="Goker M."/>
            <person name="Klenk H.P."/>
            <person name="Bajic V."/>
            <person name="Stingl U."/>
        </authorList>
    </citation>
    <scope>NUCLEOTIDE SEQUENCE [LARGE SCALE GENOMIC DNA]</scope>
    <source>
        <strain evidence="1">SCGC-AAA259I09</strain>
    </source>
</reference>
<accession>A0A133URZ4</accession>
<dbReference type="Proteomes" id="UP000070463">
    <property type="component" value="Unassembled WGS sequence"/>
</dbReference>
<evidence type="ECO:0000313" key="1">
    <source>
        <dbReference type="EMBL" id="KXA96958.1"/>
    </source>
</evidence>
<proteinExistence type="predicted"/>
<comment type="caution">
    <text evidence="1">The sequence shown here is derived from an EMBL/GenBank/DDBJ whole genome shotgun (WGS) entry which is preliminary data.</text>
</comment>
<dbReference type="EMBL" id="LHXR01000051">
    <property type="protein sequence ID" value="KXA96958.1"/>
    <property type="molecule type" value="Genomic_DNA"/>
</dbReference>
<organism evidence="1 2">
    <name type="scientific">candidate division MSBL1 archaeon SCGC-AAA259I09</name>
    <dbReference type="NCBI Taxonomy" id="1698267"/>
    <lineage>
        <taxon>Archaea</taxon>
        <taxon>Methanobacteriati</taxon>
        <taxon>Methanobacteriota</taxon>
        <taxon>candidate division MSBL1</taxon>
    </lineage>
</organism>
<dbReference type="AlphaFoldDB" id="A0A133URZ4"/>
<gene>
    <name evidence="1" type="ORF">AKJ37_04035</name>
</gene>
<sequence>MSESVGRKGGREAFQGQSRGIILWRSAILYPSPPGGAVRIVSVLKLFDGEGRKRELTIAESIADATLSRTFFLTELLSRHLGETSIRILMDVSARELLVHLNQKLIVNFSTGLLERR</sequence>
<evidence type="ECO:0000313" key="2">
    <source>
        <dbReference type="Proteomes" id="UP000070463"/>
    </source>
</evidence>
<name>A0A133URZ4_9EURY</name>
<protein>
    <submittedName>
        <fullName evidence="1">Uncharacterized protein</fullName>
    </submittedName>
</protein>